<name>A0ABS0JKP9_9ACTN</name>
<reference evidence="1 2" key="1">
    <citation type="submission" date="2020-11" db="EMBL/GenBank/DDBJ databases">
        <title>Sequencing the genomes of 1000 actinobacteria strains.</title>
        <authorList>
            <person name="Klenk H.-P."/>
        </authorList>
    </citation>
    <scope>NUCLEOTIDE SEQUENCE [LARGE SCALE GENOMIC DNA]</scope>
    <source>
        <strain evidence="1 2">DSM 101692</strain>
    </source>
</reference>
<dbReference type="Proteomes" id="UP000614915">
    <property type="component" value="Unassembled WGS sequence"/>
</dbReference>
<dbReference type="InterPro" id="IPR006311">
    <property type="entry name" value="TAT_signal"/>
</dbReference>
<sequence length="50" mass="5147">MARTPSIRLPRRGVLGIPALVVAALTVVTRPAPASAAPKAECLADLLRDA</sequence>
<keyword evidence="2" id="KW-1185">Reference proteome</keyword>
<evidence type="ECO:0000313" key="1">
    <source>
        <dbReference type="EMBL" id="MBG6067637.1"/>
    </source>
</evidence>
<comment type="caution">
    <text evidence="1">The sequence shown here is derived from an EMBL/GenBank/DDBJ whole genome shotgun (WGS) entry which is preliminary data.</text>
</comment>
<gene>
    <name evidence="1" type="ORF">IW248_003924</name>
</gene>
<dbReference type="EMBL" id="JADOTX010000001">
    <property type="protein sequence ID" value="MBG6067637.1"/>
    <property type="molecule type" value="Genomic_DNA"/>
</dbReference>
<dbReference type="PROSITE" id="PS51318">
    <property type="entry name" value="TAT"/>
    <property type="match status" value="1"/>
</dbReference>
<accession>A0ABS0JKP9</accession>
<proteinExistence type="predicted"/>
<organism evidence="1 2">
    <name type="scientific">Micromonospora ureilytica</name>
    <dbReference type="NCBI Taxonomy" id="709868"/>
    <lineage>
        <taxon>Bacteria</taxon>
        <taxon>Bacillati</taxon>
        <taxon>Actinomycetota</taxon>
        <taxon>Actinomycetes</taxon>
        <taxon>Micromonosporales</taxon>
        <taxon>Micromonosporaceae</taxon>
        <taxon>Micromonospora</taxon>
    </lineage>
</organism>
<evidence type="ECO:0000313" key="2">
    <source>
        <dbReference type="Proteomes" id="UP000614915"/>
    </source>
</evidence>
<dbReference type="RefSeq" id="WP_196928143.1">
    <property type="nucleotide sequence ID" value="NZ_JADOTX010000001.1"/>
</dbReference>
<protein>
    <submittedName>
        <fullName evidence="1">Uncharacterized protein</fullName>
    </submittedName>
</protein>